<dbReference type="Proteomes" id="UP000095283">
    <property type="component" value="Unplaced"/>
</dbReference>
<protein>
    <submittedName>
        <fullName evidence="2">FIST_C domain-containing protein</fullName>
    </submittedName>
</protein>
<dbReference type="WBParaSite" id="Hba_17204">
    <property type="protein sequence ID" value="Hba_17204"/>
    <property type="gene ID" value="Hba_17204"/>
</dbReference>
<accession>A0A1I7XI71</accession>
<dbReference type="SUPFAM" id="SSF53822">
    <property type="entry name" value="Periplasmic binding protein-like I"/>
    <property type="match status" value="1"/>
</dbReference>
<dbReference type="Gene3D" id="3.40.50.2300">
    <property type="match status" value="1"/>
</dbReference>
<sequence>MSLSLSSGVVMSFMVELIDVTPDKVKSTLQDVSTRARTETACNINQVFNEEIVNEVMVVCLTEGTGLKRDFMLAAFDGGFISDEYVYIFADTKSKGFEIPLLGGTEKFVWNDSSIPPDGRDDDAKEAFKNMMGTGGVAENYSVFGNELISRMSEPPFLCTTDCADDIYKYRIKIRKILKVEFEYFYNVQDVYDKRTYLTSFITFFTLTQPVV</sequence>
<organism evidence="1 2">
    <name type="scientific">Heterorhabditis bacteriophora</name>
    <name type="common">Entomopathogenic nematode worm</name>
    <dbReference type="NCBI Taxonomy" id="37862"/>
    <lineage>
        <taxon>Eukaryota</taxon>
        <taxon>Metazoa</taxon>
        <taxon>Ecdysozoa</taxon>
        <taxon>Nematoda</taxon>
        <taxon>Chromadorea</taxon>
        <taxon>Rhabditida</taxon>
        <taxon>Rhabditina</taxon>
        <taxon>Rhabditomorpha</taxon>
        <taxon>Strongyloidea</taxon>
        <taxon>Heterorhabditidae</taxon>
        <taxon>Heterorhabditis</taxon>
    </lineage>
</organism>
<keyword evidence="1" id="KW-1185">Reference proteome</keyword>
<dbReference type="InterPro" id="IPR028082">
    <property type="entry name" value="Peripla_BP_I"/>
</dbReference>
<reference evidence="2" key="1">
    <citation type="submission" date="2016-11" db="UniProtKB">
        <authorList>
            <consortium name="WormBaseParasite"/>
        </authorList>
    </citation>
    <scope>IDENTIFICATION</scope>
</reference>
<evidence type="ECO:0000313" key="2">
    <source>
        <dbReference type="WBParaSite" id="Hba_17204"/>
    </source>
</evidence>
<evidence type="ECO:0000313" key="1">
    <source>
        <dbReference type="Proteomes" id="UP000095283"/>
    </source>
</evidence>
<dbReference type="AlphaFoldDB" id="A0A1I7XI71"/>
<proteinExistence type="predicted"/>
<name>A0A1I7XI71_HETBA</name>